<feature type="compositionally biased region" description="Low complexity" evidence="1">
    <location>
        <begin position="416"/>
        <end position="432"/>
    </location>
</feature>
<accession>A0AAD4NBJ6</accession>
<sequence length="586" mass="65074">MDELNKEGAPPAPPDLVSRLLLLAQLQQKIPAMYTTDPATNSATSFLYPSPSALQWLRLKNEQEEPENPEETFKISNDDEMTTEMMQRISPIVMSALLGRKAIPIRLKILLEKIFDDLPKPCAEFLLDKAGWTMAEFSRGYVVNFNSCDTSNTWESISFHAELNLLHNTSMLLPGYAALANSLREAVVRSLLSTAIAPQQDQSAHVNTQLYHPSGFEKPSISEALSMNDSIAHMGEMQQSQQDEEQTRPENNESPTYVSNLSSSDQRTISESNNGCSTVNHVETTIVLTQHAEEGQNTLSQGLLDTASRNHLRTPPFLMDAIENGFVKREEEYENMSINETSVKKTNGKKRVICPKCLNTYCDKGALKIHTSAVHLKETHRCTIPGCDKIFSSRRSRNRHSCNPNMHNNVSFQHLSNQSKSPQSSSASVTSSTNRENLDFSPSQILSTSPMHETKDTDAGEVLALFSHLPSTSPAQYANDQYDDESSLPSRKRKCDRPIKMSEHDISETAKLQKLEDLQQLNVLHALMSLRKSSDAAVDISSMSLSDAQPVQQSSDYSGRVNDNTSEDSAENSPHKDGRVGLLTAS</sequence>
<feature type="compositionally biased region" description="Polar residues" evidence="1">
    <location>
        <begin position="440"/>
        <end position="451"/>
    </location>
</feature>
<name>A0AAD4NBJ6_9BILA</name>
<proteinExistence type="predicted"/>
<dbReference type="GO" id="GO:0006355">
    <property type="term" value="P:regulation of DNA-templated transcription"/>
    <property type="evidence" value="ECO:0007669"/>
    <property type="project" value="TreeGrafter"/>
</dbReference>
<dbReference type="PANTHER" id="PTHR15021">
    <property type="entry name" value="DISCONNECTED-RELATED"/>
    <property type="match status" value="1"/>
</dbReference>
<dbReference type="EMBL" id="JAKKPZ010000005">
    <property type="protein sequence ID" value="KAI1720545.1"/>
    <property type="molecule type" value="Genomic_DNA"/>
</dbReference>
<feature type="compositionally biased region" description="Polar residues" evidence="1">
    <location>
        <begin position="544"/>
        <end position="564"/>
    </location>
</feature>
<dbReference type="GO" id="GO:0005634">
    <property type="term" value="C:nucleus"/>
    <property type="evidence" value="ECO:0007669"/>
    <property type="project" value="TreeGrafter"/>
</dbReference>
<dbReference type="InterPro" id="IPR040436">
    <property type="entry name" value="Disconnected-like"/>
</dbReference>
<feature type="region of interest" description="Disordered" evidence="1">
    <location>
        <begin position="544"/>
        <end position="586"/>
    </location>
</feature>
<dbReference type="PANTHER" id="PTHR15021:SF0">
    <property type="entry name" value="DISCO-RELATED, ISOFORM A-RELATED"/>
    <property type="match status" value="1"/>
</dbReference>
<feature type="domain" description="C2H2-type" evidence="2">
    <location>
        <begin position="354"/>
        <end position="375"/>
    </location>
</feature>
<evidence type="ECO:0000256" key="1">
    <source>
        <dbReference type="SAM" id="MobiDB-lite"/>
    </source>
</evidence>
<evidence type="ECO:0000259" key="2">
    <source>
        <dbReference type="PROSITE" id="PS00028"/>
    </source>
</evidence>
<feature type="compositionally biased region" description="Polar residues" evidence="1">
    <location>
        <begin position="402"/>
        <end position="415"/>
    </location>
</feature>
<dbReference type="Gene3D" id="3.30.160.60">
    <property type="entry name" value="Classic Zinc Finger"/>
    <property type="match status" value="1"/>
</dbReference>
<dbReference type="PROSITE" id="PS00028">
    <property type="entry name" value="ZINC_FINGER_C2H2_1"/>
    <property type="match status" value="1"/>
</dbReference>
<gene>
    <name evidence="3" type="ORF">DdX_04781</name>
</gene>
<feature type="region of interest" description="Disordered" evidence="1">
    <location>
        <begin position="473"/>
        <end position="498"/>
    </location>
</feature>
<dbReference type="Proteomes" id="UP001201812">
    <property type="component" value="Unassembled WGS sequence"/>
</dbReference>
<feature type="region of interest" description="Disordered" evidence="1">
    <location>
        <begin position="395"/>
        <end position="454"/>
    </location>
</feature>
<organism evidence="3 4">
    <name type="scientific">Ditylenchus destructor</name>
    <dbReference type="NCBI Taxonomy" id="166010"/>
    <lineage>
        <taxon>Eukaryota</taxon>
        <taxon>Metazoa</taxon>
        <taxon>Ecdysozoa</taxon>
        <taxon>Nematoda</taxon>
        <taxon>Chromadorea</taxon>
        <taxon>Rhabditida</taxon>
        <taxon>Tylenchina</taxon>
        <taxon>Tylenchomorpha</taxon>
        <taxon>Sphaerularioidea</taxon>
        <taxon>Anguinidae</taxon>
        <taxon>Anguininae</taxon>
        <taxon>Ditylenchus</taxon>
    </lineage>
</organism>
<dbReference type="AlphaFoldDB" id="A0AAD4NBJ6"/>
<protein>
    <submittedName>
        <fullName evidence="3">Protein disconnected</fullName>
    </submittedName>
</protein>
<reference evidence="3" key="1">
    <citation type="submission" date="2022-01" db="EMBL/GenBank/DDBJ databases">
        <title>Genome Sequence Resource for Two Populations of Ditylenchus destructor, the Migratory Endoparasitic Phytonematode.</title>
        <authorList>
            <person name="Zhang H."/>
            <person name="Lin R."/>
            <person name="Xie B."/>
        </authorList>
    </citation>
    <scope>NUCLEOTIDE SEQUENCE</scope>
    <source>
        <strain evidence="3">BazhouSP</strain>
    </source>
</reference>
<evidence type="ECO:0000313" key="3">
    <source>
        <dbReference type="EMBL" id="KAI1720545.1"/>
    </source>
</evidence>
<feature type="region of interest" description="Disordered" evidence="1">
    <location>
        <begin position="235"/>
        <end position="276"/>
    </location>
</feature>
<dbReference type="InterPro" id="IPR013087">
    <property type="entry name" value="Znf_C2H2_type"/>
</dbReference>
<comment type="caution">
    <text evidence="3">The sequence shown here is derived from an EMBL/GenBank/DDBJ whole genome shotgun (WGS) entry which is preliminary data.</text>
</comment>
<evidence type="ECO:0000313" key="4">
    <source>
        <dbReference type="Proteomes" id="UP001201812"/>
    </source>
</evidence>
<feature type="compositionally biased region" description="Polar residues" evidence="1">
    <location>
        <begin position="252"/>
        <end position="276"/>
    </location>
</feature>
<dbReference type="SMART" id="SM00355">
    <property type="entry name" value="ZnF_C2H2"/>
    <property type="match status" value="2"/>
</dbReference>
<keyword evidence="4" id="KW-1185">Reference proteome</keyword>